<dbReference type="EMBL" id="MU001496">
    <property type="protein sequence ID" value="KAF2448015.1"/>
    <property type="molecule type" value="Genomic_DNA"/>
</dbReference>
<evidence type="ECO:0000313" key="2">
    <source>
        <dbReference type="Proteomes" id="UP000799764"/>
    </source>
</evidence>
<protein>
    <submittedName>
        <fullName evidence="1">Uncharacterized protein</fullName>
    </submittedName>
</protein>
<gene>
    <name evidence="1" type="ORF">P171DRAFT_236376</name>
</gene>
<dbReference type="AlphaFoldDB" id="A0A9P4PMS9"/>
<keyword evidence="2" id="KW-1185">Reference proteome</keyword>
<organism evidence="1 2">
    <name type="scientific">Karstenula rhodostoma CBS 690.94</name>
    <dbReference type="NCBI Taxonomy" id="1392251"/>
    <lineage>
        <taxon>Eukaryota</taxon>
        <taxon>Fungi</taxon>
        <taxon>Dikarya</taxon>
        <taxon>Ascomycota</taxon>
        <taxon>Pezizomycotina</taxon>
        <taxon>Dothideomycetes</taxon>
        <taxon>Pleosporomycetidae</taxon>
        <taxon>Pleosporales</taxon>
        <taxon>Massarineae</taxon>
        <taxon>Didymosphaeriaceae</taxon>
        <taxon>Karstenula</taxon>
    </lineage>
</organism>
<reference evidence="1" key="1">
    <citation type="journal article" date="2020" name="Stud. Mycol.">
        <title>101 Dothideomycetes genomes: a test case for predicting lifestyles and emergence of pathogens.</title>
        <authorList>
            <person name="Haridas S."/>
            <person name="Albert R."/>
            <person name="Binder M."/>
            <person name="Bloem J."/>
            <person name="Labutti K."/>
            <person name="Salamov A."/>
            <person name="Andreopoulos B."/>
            <person name="Baker S."/>
            <person name="Barry K."/>
            <person name="Bills G."/>
            <person name="Bluhm B."/>
            <person name="Cannon C."/>
            <person name="Castanera R."/>
            <person name="Culley D."/>
            <person name="Daum C."/>
            <person name="Ezra D."/>
            <person name="Gonzalez J."/>
            <person name="Henrissat B."/>
            <person name="Kuo A."/>
            <person name="Liang C."/>
            <person name="Lipzen A."/>
            <person name="Lutzoni F."/>
            <person name="Magnuson J."/>
            <person name="Mondo S."/>
            <person name="Nolan M."/>
            <person name="Ohm R."/>
            <person name="Pangilinan J."/>
            <person name="Park H.-J."/>
            <person name="Ramirez L."/>
            <person name="Alfaro M."/>
            <person name="Sun H."/>
            <person name="Tritt A."/>
            <person name="Yoshinaga Y."/>
            <person name="Zwiers L.-H."/>
            <person name="Turgeon B."/>
            <person name="Goodwin S."/>
            <person name="Spatafora J."/>
            <person name="Crous P."/>
            <person name="Grigoriev I."/>
        </authorList>
    </citation>
    <scope>NUCLEOTIDE SEQUENCE</scope>
    <source>
        <strain evidence="1">CBS 690.94</strain>
    </source>
</reference>
<proteinExistence type="predicted"/>
<name>A0A9P4PMS9_9PLEO</name>
<evidence type="ECO:0000313" key="1">
    <source>
        <dbReference type="EMBL" id="KAF2448015.1"/>
    </source>
</evidence>
<accession>A0A9P4PMS9</accession>
<comment type="caution">
    <text evidence="1">The sequence shown here is derived from an EMBL/GenBank/DDBJ whole genome shotgun (WGS) entry which is preliminary data.</text>
</comment>
<sequence>MQLHCLSIRPRLETRYGKSSKDVSLQARSLAPDGSREHPFACVLETWNRSQSCAVRIPCPLSTRSERLGALFMVTLHRGAQAVKTCSCNYSHLILARVVSSHLISFGPCCWRRRLLEAGKQATPSDQAVSTVIHRFGPRNPVPFCTCLTKKYREPGTAVFPWGQARLWRVKRLVLLGKQDEI</sequence>
<dbReference type="Proteomes" id="UP000799764">
    <property type="component" value="Unassembled WGS sequence"/>
</dbReference>